<dbReference type="Gene3D" id="2.60.40.1120">
    <property type="entry name" value="Carboxypeptidase-like, regulatory domain"/>
    <property type="match status" value="1"/>
</dbReference>
<protein>
    <submittedName>
        <fullName evidence="15">TonB-dependent receptor</fullName>
    </submittedName>
</protein>
<accession>A0A929KY73</accession>
<evidence type="ECO:0000256" key="4">
    <source>
        <dbReference type="ARBA" id="ARBA00022692"/>
    </source>
</evidence>
<dbReference type="Gene3D" id="2.40.170.20">
    <property type="entry name" value="TonB-dependent receptor, beta-barrel domain"/>
    <property type="match status" value="1"/>
</dbReference>
<evidence type="ECO:0000313" key="15">
    <source>
        <dbReference type="EMBL" id="MBE9662638.1"/>
    </source>
</evidence>
<keyword evidence="4 10" id="KW-0812">Transmembrane</keyword>
<keyword evidence="16" id="KW-1185">Reference proteome</keyword>
<dbReference type="CDD" id="cd01347">
    <property type="entry name" value="ligand_gated_channel"/>
    <property type="match status" value="1"/>
</dbReference>
<dbReference type="PANTHER" id="PTHR30069">
    <property type="entry name" value="TONB-DEPENDENT OUTER MEMBRANE RECEPTOR"/>
    <property type="match status" value="1"/>
</dbReference>
<feature type="domain" description="TonB-dependent receptor-like beta-barrel" evidence="13">
    <location>
        <begin position="282"/>
        <end position="710"/>
    </location>
</feature>
<evidence type="ECO:0000256" key="12">
    <source>
        <dbReference type="SAM" id="SignalP"/>
    </source>
</evidence>
<dbReference type="InterPro" id="IPR037066">
    <property type="entry name" value="Plug_dom_sf"/>
</dbReference>
<keyword evidence="8 15" id="KW-0675">Receptor</keyword>
<dbReference type="Gene3D" id="2.170.130.10">
    <property type="entry name" value="TonB-dependent receptor, plug domain"/>
    <property type="match status" value="1"/>
</dbReference>
<reference evidence="15" key="1">
    <citation type="submission" date="2020-10" db="EMBL/GenBank/DDBJ databases">
        <title>Mucilaginibacter mali sp. nov., isolated from rhizosphere soil of apple orchard.</title>
        <authorList>
            <person name="Lee J.-S."/>
            <person name="Kim H.S."/>
            <person name="Kim J.-S."/>
        </authorList>
    </citation>
    <scope>NUCLEOTIDE SEQUENCE</scope>
    <source>
        <strain evidence="15">KCTC 22746</strain>
    </source>
</reference>
<dbReference type="RefSeq" id="WP_194111852.1">
    <property type="nucleotide sequence ID" value="NZ_JADFFL010000004.1"/>
</dbReference>
<feature type="signal peptide" evidence="12">
    <location>
        <begin position="1"/>
        <end position="21"/>
    </location>
</feature>
<dbReference type="PROSITE" id="PS52016">
    <property type="entry name" value="TONB_DEPENDENT_REC_3"/>
    <property type="match status" value="1"/>
</dbReference>
<keyword evidence="6 11" id="KW-0798">TonB box</keyword>
<dbReference type="PANTHER" id="PTHR30069:SF29">
    <property type="entry name" value="HEMOGLOBIN AND HEMOGLOBIN-HAPTOGLOBIN-BINDING PROTEIN 1-RELATED"/>
    <property type="match status" value="1"/>
</dbReference>
<evidence type="ECO:0000256" key="5">
    <source>
        <dbReference type="ARBA" id="ARBA00022729"/>
    </source>
</evidence>
<evidence type="ECO:0000259" key="13">
    <source>
        <dbReference type="Pfam" id="PF00593"/>
    </source>
</evidence>
<dbReference type="Proteomes" id="UP000622475">
    <property type="component" value="Unassembled WGS sequence"/>
</dbReference>
<evidence type="ECO:0000256" key="10">
    <source>
        <dbReference type="PROSITE-ProRule" id="PRU01360"/>
    </source>
</evidence>
<dbReference type="InterPro" id="IPR013784">
    <property type="entry name" value="Carb-bd-like_fold"/>
</dbReference>
<feature type="domain" description="TonB-dependent receptor plug" evidence="14">
    <location>
        <begin position="124"/>
        <end position="228"/>
    </location>
</feature>
<keyword evidence="2 10" id="KW-0813">Transport</keyword>
<gene>
    <name evidence="15" type="ORF">IRJ16_12155</name>
</gene>
<dbReference type="GO" id="GO:0009279">
    <property type="term" value="C:cell outer membrane"/>
    <property type="evidence" value="ECO:0007669"/>
    <property type="project" value="UniProtKB-SubCell"/>
</dbReference>
<dbReference type="SUPFAM" id="SSF49452">
    <property type="entry name" value="Starch-binding domain-like"/>
    <property type="match status" value="1"/>
</dbReference>
<comment type="similarity">
    <text evidence="10 11">Belongs to the TonB-dependent receptor family.</text>
</comment>
<keyword evidence="5 12" id="KW-0732">Signal</keyword>
<dbReference type="InterPro" id="IPR036942">
    <property type="entry name" value="Beta-barrel_TonB_sf"/>
</dbReference>
<evidence type="ECO:0000256" key="11">
    <source>
        <dbReference type="RuleBase" id="RU003357"/>
    </source>
</evidence>
<dbReference type="AlphaFoldDB" id="A0A929KY73"/>
<dbReference type="Pfam" id="PF07715">
    <property type="entry name" value="Plug"/>
    <property type="match status" value="1"/>
</dbReference>
<keyword evidence="9 10" id="KW-0998">Cell outer membrane</keyword>
<dbReference type="InterPro" id="IPR000531">
    <property type="entry name" value="Beta-barrel_TonB"/>
</dbReference>
<dbReference type="GO" id="GO:0044718">
    <property type="term" value="P:siderophore transmembrane transport"/>
    <property type="evidence" value="ECO:0007669"/>
    <property type="project" value="TreeGrafter"/>
</dbReference>
<dbReference type="SUPFAM" id="SSF56935">
    <property type="entry name" value="Porins"/>
    <property type="match status" value="1"/>
</dbReference>
<evidence type="ECO:0000256" key="6">
    <source>
        <dbReference type="ARBA" id="ARBA00023077"/>
    </source>
</evidence>
<dbReference type="EMBL" id="JADFFL010000004">
    <property type="protein sequence ID" value="MBE9662638.1"/>
    <property type="molecule type" value="Genomic_DNA"/>
</dbReference>
<comment type="subcellular location">
    <subcellularLocation>
        <location evidence="1 10">Cell outer membrane</location>
        <topology evidence="1 10">Multi-pass membrane protein</topology>
    </subcellularLocation>
</comment>
<comment type="caution">
    <text evidence="15">The sequence shown here is derived from an EMBL/GenBank/DDBJ whole genome shotgun (WGS) entry which is preliminary data.</text>
</comment>
<dbReference type="InterPro" id="IPR012910">
    <property type="entry name" value="Plug_dom"/>
</dbReference>
<evidence type="ECO:0000256" key="3">
    <source>
        <dbReference type="ARBA" id="ARBA00022452"/>
    </source>
</evidence>
<name>A0A929KY73_9SPHI</name>
<evidence type="ECO:0000256" key="9">
    <source>
        <dbReference type="ARBA" id="ARBA00023237"/>
    </source>
</evidence>
<dbReference type="InterPro" id="IPR039426">
    <property type="entry name" value="TonB-dep_rcpt-like"/>
</dbReference>
<keyword evidence="3 10" id="KW-1134">Transmembrane beta strand</keyword>
<sequence length="752" mass="83105">MIKVFKIFFITLLFTSATAFAQHTLGTLKGKVITSDNQPAIGVTVQVTGTRYGALTGANGQYNIKLQPGNYTVDYKALGMLAKQVPVTITAGQTTAQPDIKLEVNAQQLKEVVVTGQYEQRSLKNSVYQVRTITSEQIRLRNATKVQDVLSDQLGFRFTNDLTLGISDVSLMGVAGQGVKVLLDGVPLLDRGESRESINQIDINTIDRIEIVEGPMSVSYGQDAMGGVINMITKKGTGGEALTVNARAHEESAGKKFQGVSGTGSHLASAGINWERKGLQLGGNFTRNNFNAEYIGWKPKDQYMGNAIVGYRTNNMHVWYRFDGEDETINAKGTVNPTENSRTDQNYMSNRWMHQLQADMKLSDRLSLNGAASYTDYTRRTQTTKLDLNTGDRRLTLGAAEQDKATFDTKFLRMTAQYKLSHRVSFQPGVEVNLTRSTGARITGTPQINDYAFFISSEIALTNAISIRPGARFTKNSIYDAPPVTPSLNTKIKLNNVLDLRLAYARGFRAPALRELYFNFFDASHSIRGNENLKAEYSQSFNGSLSWQVIQQTDVRLRSTIGGFYNHFNNQIVMGFDPADASISTYLNLDKAKTAGGTFENTLNYKQLQAKVGFSYTGMSNRYAEDDRSLPAYRWYPEVNTNLMYNFTKLKGNISLFYKLNGTLPSYNAALVGGNLTVTRSERAAFHTADLTLNKQLNKQLTLSGGMKNLFNVTNVANTATNSGGAHSTGGLVPMGYGRSYFLGLTFQYSKY</sequence>
<feature type="chain" id="PRO_5038015048" evidence="12">
    <location>
        <begin position="22"/>
        <end position="752"/>
    </location>
</feature>
<keyword evidence="7 10" id="KW-0472">Membrane</keyword>
<evidence type="ECO:0000259" key="14">
    <source>
        <dbReference type="Pfam" id="PF07715"/>
    </source>
</evidence>
<organism evidence="15 16">
    <name type="scientific">Mucilaginibacter myungsuensis</name>
    <dbReference type="NCBI Taxonomy" id="649104"/>
    <lineage>
        <taxon>Bacteria</taxon>
        <taxon>Pseudomonadati</taxon>
        <taxon>Bacteroidota</taxon>
        <taxon>Sphingobacteriia</taxon>
        <taxon>Sphingobacteriales</taxon>
        <taxon>Sphingobacteriaceae</taxon>
        <taxon>Mucilaginibacter</taxon>
    </lineage>
</organism>
<dbReference type="Pfam" id="PF00593">
    <property type="entry name" value="TonB_dep_Rec_b-barrel"/>
    <property type="match status" value="1"/>
</dbReference>
<evidence type="ECO:0000256" key="7">
    <source>
        <dbReference type="ARBA" id="ARBA00023136"/>
    </source>
</evidence>
<evidence type="ECO:0000256" key="2">
    <source>
        <dbReference type="ARBA" id="ARBA00022448"/>
    </source>
</evidence>
<evidence type="ECO:0000256" key="8">
    <source>
        <dbReference type="ARBA" id="ARBA00023170"/>
    </source>
</evidence>
<dbReference type="GO" id="GO:0015344">
    <property type="term" value="F:siderophore uptake transmembrane transporter activity"/>
    <property type="evidence" value="ECO:0007669"/>
    <property type="project" value="TreeGrafter"/>
</dbReference>
<proteinExistence type="inferred from homology"/>
<dbReference type="Pfam" id="PF13715">
    <property type="entry name" value="CarbopepD_reg_2"/>
    <property type="match status" value="1"/>
</dbReference>
<evidence type="ECO:0000256" key="1">
    <source>
        <dbReference type="ARBA" id="ARBA00004571"/>
    </source>
</evidence>
<dbReference type="GO" id="GO:0030246">
    <property type="term" value="F:carbohydrate binding"/>
    <property type="evidence" value="ECO:0007669"/>
    <property type="project" value="InterPro"/>
</dbReference>
<evidence type="ECO:0000313" key="16">
    <source>
        <dbReference type="Proteomes" id="UP000622475"/>
    </source>
</evidence>